<dbReference type="RefSeq" id="WP_257821898.1">
    <property type="nucleotide sequence ID" value="NZ_JABXYM010000001.1"/>
</dbReference>
<name>A0A9Q4B377_SALAG</name>
<keyword evidence="1" id="KW-0472">Membrane</keyword>
<comment type="caution">
    <text evidence="2">The sequence shown here is derived from an EMBL/GenBank/DDBJ whole genome shotgun (WGS) entry which is preliminary data.</text>
</comment>
<feature type="transmembrane region" description="Helical" evidence="1">
    <location>
        <begin position="128"/>
        <end position="147"/>
    </location>
</feature>
<keyword evidence="1" id="KW-0812">Transmembrane</keyword>
<protein>
    <submittedName>
        <fullName evidence="2">Uncharacterized protein</fullName>
    </submittedName>
</protein>
<keyword evidence="3" id="KW-1185">Reference proteome</keyword>
<feature type="transmembrane region" description="Helical" evidence="1">
    <location>
        <begin position="27"/>
        <end position="50"/>
    </location>
</feature>
<reference evidence="2" key="1">
    <citation type="submission" date="2020-06" db="EMBL/GenBank/DDBJ databases">
        <title>Insight into the genomes of haloalkaliphilic bacilli from Kenyan soda lakes.</title>
        <authorList>
            <person name="Mwirichia R."/>
            <person name="Villamizar G.C."/>
            <person name="Poehlein A."/>
            <person name="Mugweru J."/>
            <person name="Kipnyargis A."/>
            <person name="Kiplimo D."/>
            <person name="Orwa P."/>
            <person name="Daniel R."/>
        </authorList>
    </citation>
    <scope>NUCLEOTIDE SEQUENCE</scope>
    <source>
        <strain evidence="2">B1096_S55</strain>
    </source>
</reference>
<feature type="transmembrane region" description="Helical" evidence="1">
    <location>
        <begin position="70"/>
        <end position="86"/>
    </location>
</feature>
<accession>A0A9Q4B377</accession>
<feature type="transmembrane region" description="Helical" evidence="1">
    <location>
        <begin position="154"/>
        <end position="176"/>
    </location>
</feature>
<evidence type="ECO:0000313" key="3">
    <source>
        <dbReference type="Proteomes" id="UP001057753"/>
    </source>
</evidence>
<gene>
    <name evidence="2" type="ORF">HXA33_13225</name>
</gene>
<feature type="transmembrane region" description="Helical" evidence="1">
    <location>
        <begin position="98"/>
        <end position="116"/>
    </location>
</feature>
<keyword evidence="1" id="KW-1133">Transmembrane helix</keyword>
<sequence>MLHFPFHLGTIIGFQSLIDAIDTMFRLIISVLLLLIILLLIKLFIVVGMYTLGSLGLQRLLERENYKKSWMAFIPFVQFYCLGILLKDRKLYEWERPLPTVLVVTSLLNTLLFFFIDSYNDTYNQFFYLVISALFLMTVVIVSFRIYQKYTQSALIYTILTILSFGMLFPLLLFTLRNNQY</sequence>
<evidence type="ECO:0000256" key="1">
    <source>
        <dbReference type="SAM" id="Phobius"/>
    </source>
</evidence>
<dbReference type="EMBL" id="JABXYM010000001">
    <property type="protein sequence ID" value="MCR6097507.1"/>
    <property type="molecule type" value="Genomic_DNA"/>
</dbReference>
<dbReference type="AlphaFoldDB" id="A0A9Q4B377"/>
<dbReference type="Proteomes" id="UP001057753">
    <property type="component" value="Unassembled WGS sequence"/>
</dbReference>
<organism evidence="2 3">
    <name type="scientific">Salipaludibacillus agaradhaerens</name>
    <name type="common">Bacillus agaradhaerens</name>
    <dbReference type="NCBI Taxonomy" id="76935"/>
    <lineage>
        <taxon>Bacteria</taxon>
        <taxon>Bacillati</taxon>
        <taxon>Bacillota</taxon>
        <taxon>Bacilli</taxon>
        <taxon>Bacillales</taxon>
        <taxon>Bacillaceae</taxon>
    </lineage>
</organism>
<proteinExistence type="predicted"/>
<evidence type="ECO:0000313" key="2">
    <source>
        <dbReference type="EMBL" id="MCR6097507.1"/>
    </source>
</evidence>